<gene>
    <name evidence="2" type="ORF">RIB2604_03500370</name>
</gene>
<dbReference type="Pfam" id="PF22917">
    <property type="entry name" value="PRISE"/>
    <property type="match status" value="1"/>
</dbReference>
<dbReference type="PANTHER" id="PTHR32487">
    <property type="entry name" value="3-OXO-DELTA(4,5)-STEROID 5-BETA-REDUCTASE"/>
    <property type="match status" value="1"/>
</dbReference>
<reference evidence="3" key="2">
    <citation type="submission" date="2016-02" db="EMBL/GenBank/DDBJ databases">
        <title>Genome sequencing of Aspergillus luchuensis NBRC 4314.</title>
        <authorList>
            <person name="Yamada O."/>
        </authorList>
    </citation>
    <scope>NUCLEOTIDE SEQUENCE [LARGE SCALE GENOMIC DNA]</scope>
    <source>
        <strain evidence="3">RIB 2604</strain>
    </source>
</reference>
<dbReference type="EMBL" id="BCWF01000034">
    <property type="protein sequence ID" value="GAT30481.1"/>
    <property type="molecule type" value="Genomic_DNA"/>
</dbReference>
<comment type="caution">
    <text evidence="2">The sequence shown here is derived from an EMBL/GenBank/DDBJ whole genome shotgun (WGS) entry which is preliminary data.</text>
</comment>
<evidence type="ECO:0000259" key="1">
    <source>
        <dbReference type="Pfam" id="PF22917"/>
    </source>
</evidence>
<dbReference type="SUPFAM" id="SSF51735">
    <property type="entry name" value="NAD(P)-binding Rossmann-fold domains"/>
    <property type="match status" value="1"/>
</dbReference>
<accession>A0A146G0S7</accession>
<name>A0A146G0S7_ASPKA</name>
<dbReference type="Proteomes" id="UP000075230">
    <property type="component" value="Unassembled WGS sequence"/>
</dbReference>
<evidence type="ECO:0000313" key="3">
    <source>
        <dbReference type="Proteomes" id="UP000075230"/>
    </source>
</evidence>
<organism evidence="2 3">
    <name type="scientific">Aspergillus kawachii</name>
    <name type="common">White koji mold</name>
    <name type="synonym">Aspergillus awamori var. kawachi</name>
    <dbReference type="NCBI Taxonomy" id="1069201"/>
    <lineage>
        <taxon>Eukaryota</taxon>
        <taxon>Fungi</taxon>
        <taxon>Dikarya</taxon>
        <taxon>Ascomycota</taxon>
        <taxon>Pezizomycotina</taxon>
        <taxon>Eurotiomycetes</taxon>
        <taxon>Eurotiomycetidae</taxon>
        <taxon>Eurotiales</taxon>
        <taxon>Aspergillaceae</taxon>
        <taxon>Aspergillus</taxon>
        <taxon>Aspergillus subgen. Circumdati</taxon>
    </lineage>
</organism>
<dbReference type="AlphaFoldDB" id="A0A146G0S7"/>
<dbReference type="VEuPathDB" id="FungiDB:ASPFODRAFT_211371"/>
<reference evidence="2 3" key="1">
    <citation type="journal article" date="2016" name="DNA Res.">
        <title>Genome sequence of Aspergillus luchuensis NBRC 4314.</title>
        <authorList>
            <person name="Yamada O."/>
            <person name="Machida M."/>
            <person name="Hosoyama A."/>
            <person name="Goto M."/>
            <person name="Takahashi T."/>
            <person name="Futagami T."/>
            <person name="Yamagata Y."/>
            <person name="Takeuchi M."/>
            <person name="Kobayashi T."/>
            <person name="Koike H."/>
            <person name="Abe K."/>
            <person name="Asai K."/>
            <person name="Arita M."/>
            <person name="Fujita N."/>
            <person name="Fukuda K."/>
            <person name="Higa K."/>
            <person name="Horikawa H."/>
            <person name="Ishikawa T."/>
            <person name="Jinno K."/>
            <person name="Kato Y."/>
            <person name="Kirimura K."/>
            <person name="Mizutani O."/>
            <person name="Nakasone K."/>
            <person name="Sano M."/>
            <person name="Shiraishi Y."/>
            <person name="Tsukahara M."/>
            <person name="Gomi K."/>
        </authorList>
    </citation>
    <scope>NUCLEOTIDE SEQUENCE [LARGE SCALE GENOMIC DNA]</scope>
    <source>
        <strain evidence="2 3">RIB 2604</strain>
    </source>
</reference>
<dbReference type="InterPro" id="IPR036291">
    <property type="entry name" value="NAD(P)-bd_dom_sf"/>
</dbReference>
<dbReference type="CDD" id="cd08948">
    <property type="entry name" value="5beta-POR_like_SDR_a"/>
    <property type="match status" value="1"/>
</dbReference>
<dbReference type="PANTHER" id="PTHR32487:SF8">
    <property type="entry name" value="NAD-DEPENDENT EPIMERASE_DEHYDRATASE DOMAIN-CONTAINING PROTEIN"/>
    <property type="match status" value="1"/>
</dbReference>
<dbReference type="Gene3D" id="3.40.50.720">
    <property type="entry name" value="NAD(P)-binding Rossmann-like Domain"/>
    <property type="match status" value="1"/>
</dbReference>
<dbReference type="InterPro" id="IPR055222">
    <property type="entry name" value="PRISE-like_Rossmann-fold"/>
</dbReference>
<evidence type="ECO:0000313" key="2">
    <source>
        <dbReference type="EMBL" id="GAT30481.1"/>
    </source>
</evidence>
<protein>
    <submittedName>
        <fullName evidence="2">SirQ</fullName>
    </submittedName>
</protein>
<feature type="domain" description="PRISE-like Rossmann-fold" evidence="1">
    <location>
        <begin position="10"/>
        <end position="398"/>
    </location>
</feature>
<proteinExistence type="predicted"/>
<sequence>MGSISGDKVALVFGASGISGWAVTRSLLEYPTRSTFSRVIGLTHRPQTRGQLGLPDDPRLEVYSGINLRGSLDEVMTQMCETIPHLDQITHVYYLAYSNATAYTENVMDIKNINVSMTYNAVHACDTLCKNMAFFVLQTGTNHYGVAVFQHIDKLTFNTPLREDAPRVPSPYGDEIFYYGQVDLIREAAQGKSWGWCEVRPDQIIGCPGHVPSTTSMTTVEPIALYLSLYRYVYGHEATVPFPGTPTNYVYTFTDSSQDIISRAEIYLSVVKPHEANGEAFNIADTATPGPWCAKWPILAEYFGLKATGPTQEDYTAIDKWWYDHQDDYDRMCKEYGLQKRDIGPETWLFVYAGFKLLDRNREFSLDKIRSFGFTEERSVCKGHLLAFDRMAKVGVIPTRTQLLPSSGVQPNL</sequence>